<dbReference type="PRINTS" id="PR00320">
    <property type="entry name" value="GPROTEINBRPT"/>
</dbReference>
<organism evidence="4 5">
    <name type="scientific">Stentor coeruleus</name>
    <dbReference type="NCBI Taxonomy" id="5963"/>
    <lineage>
        <taxon>Eukaryota</taxon>
        <taxon>Sar</taxon>
        <taxon>Alveolata</taxon>
        <taxon>Ciliophora</taxon>
        <taxon>Postciliodesmatophora</taxon>
        <taxon>Heterotrichea</taxon>
        <taxon>Heterotrichida</taxon>
        <taxon>Stentoridae</taxon>
        <taxon>Stentor</taxon>
    </lineage>
</organism>
<evidence type="ECO:0000313" key="4">
    <source>
        <dbReference type="EMBL" id="OMJ95020.1"/>
    </source>
</evidence>
<dbReference type="PANTHER" id="PTHR19848:SF8">
    <property type="entry name" value="F-BOX AND WD REPEAT DOMAIN CONTAINING 7"/>
    <property type="match status" value="1"/>
</dbReference>
<evidence type="ECO:0000256" key="3">
    <source>
        <dbReference type="PROSITE-ProRule" id="PRU00221"/>
    </source>
</evidence>
<keyword evidence="5" id="KW-1185">Reference proteome</keyword>
<dbReference type="InterPro" id="IPR036322">
    <property type="entry name" value="WD40_repeat_dom_sf"/>
</dbReference>
<dbReference type="CDD" id="cd00200">
    <property type="entry name" value="WD40"/>
    <property type="match status" value="2"/>
</dbReference>
<reference evidence="4 5" key="1">
    <citation type="submission" date="2016-11" db="EMBL/GenBank/DDBJ databases">
        <title>The macronuclear genome of Stentor coeruleus: a giant cell with tiny introns.</title>
        <authorList>
            <person name="Slabodnick M."/>
            <person name="Ruby J.G."/>
            <person name="Reiff S.B."/>
            <person name="Swart E.C."/>
            <person name="Gosai S."/>
            <person name="Prabakaran S."/>
            <person name="Witkowska E."/>
            <person name="Larue G.E."/>
            <person name="Fisher S."/>
            <person name="Freeman R.M."/>
            <person name="Gunawardena J."/>
            <person name="Chu W."/>
            <person name="Stover N.A."/>
            <person name="Gregory B.D."/>
            <person name="Nowacki M."/>
            <person name="Derisi J."/>
            <person name="Roy S.W."/>
            <person name="Marshall W.F."/>
            <person name="Sood P."/>
        </authorList>
    </citation>
    <scope>NUCLEOTIDE SEQUENCE [LARGE SCALE GENOMIC DNA]</scope>
    <source>
        <strain evidence="4">WM001</strain>
    </source>
</reference>
<feature type="repeat" description="WD" evidence="3">
    <location>
        <begin position="387"/>
        <end position="428"/>
    </location>
</feature>
<dbReference type="InterPro" id="IPR020472">
    <property type="entry name" value="WD40_PAC1"/>
</dbReference>
<feature type="repeat" description="WD" evidence="3">
    <location>
        <begin position="219"/>
        <end position="253"/>
    </location>
</feature>
<feature type="repeat" description="WD" evidence="3">
    <location>
        <begin position="345"/>
        <end position="386"/>
    </location>
</feature>
<feature type="repeat" description="WD" evidence="3">
    <location>
        <begin position="261"/>
        <end position="302"/>
    </location>
</feature>
<proteinExistence type="predicted"/>
<name>A0A1R2D1D9_9CILI</name>
<feature type="repeat" description="WD" evidence="3">
    <location>
        <begin position="429"/>
        <end position="470"/>
    </location>
</feature>
<gene>
    <name evidence="4" type="ORF">SteCoe_1719</name>
</gene>
<feature type="repeat" description="WD" evidence="3">
    <location>
        <begin position="730"/>
        <end position="766"/>
    </location>
</feature>
<dbReference type="PROSITE" id="PS50082">
    <property type="entry name" value="WD_REPEATS_2"/>
    <property type="match status" value="10"/>
</dbReference>
<feature type="repeat" description="WD" evidence="3">
    <location>
        <begin position="604"/>
        <end position="645"/>
    </location>
</feature>
<feature type="repeat" description="WD" evidence="3">
    <location>
        <begin position="303"/>
        <end position="344"/>
    </location>
</feature>
<sequence>MQNCSFCDIIGTWKCACSDTLFCIEHITEHSNTHVLDSNFPNVSQILFPISDKDSSHFKQEIHHRLNTINSYKEKILTQTEILISKIKNLSKNIISQLENEKKIYKNLLIKSYFEKEEHEKVKQILKTTLKIKSVQNNFDISENIENSYKIKSFKNSQNFKGSYAVSKLANLYDIYIQSHTRFVLSVAISHDNKYIASGSDDKYIRIWDLQQKKQEFYFEGHKSSVQALSFTPDGKKLISGSKDSMIIVWDLQERCKKCEFKGYIGEIWGLAVTVNSDIVLSASNDGLVIAWNIDDLSEISKLSGHEDAVLCIGISNNGEFCISGSSDKSLIIWDLATYKQKNKLLGHRNAVCAIALFKDNKNAVSGSVDKTIRIWDLESLSQIIIIQAHKNIVRSVAVSSDGSFVVSASYDKIIKIWDIKNVSLYKEMIGHIGEINSIVITEDNEILVSVADDLSIRVWDIKNGKENFKMPGHTDLVIGAGTLKYDDDTICTISNDETICYWDRQTKCQSRQCLGRSYRIDSISIGNKTKSIFSISSGFMMIPYLDFKASSKNFILKDYNVLKKKCIALSHSESFLIEGSEDTNLYIFDIDSKNKCSEMKAKFSGHTGKVSALAISENDEKVISGGFDNLIIIWDIKSLTIISILQAHTGPISSISIYNNKIISTSYDKSVRLWDLNNKKCESIFHGHTSWVLCSSISNDGEIFATGGGDKDCGIIIWNLNDKIMKNVLVGHQGAITGVAIIKNGIQIISTSIDKTLRLWNAKTGIQELIIYTYSEGFSALCVSADEKYAVVGSEDMTVHIIDLDCKRKLCDKSYLSLKKEINKAIETYTKNL</sequence>
<dbReference type="Pfam" id="PF00400">
    <property type="entry name" value="WD40"/>
    <property type="match status" value="11"/>
</dbReference>
<dbReference type="PROSITE" id="PS50294">
    <property type="entry name" value="WD_REPEATS_REGION"/>
    <property type="match status" value="9"/>
</dbReference>
<dbReference type="InterPro" id="IPR011044">
    <property type="entry name" value="Quino_amine_DH_bsu"/>
</dbReference>
<accession>A0A1R2D1D9</accession>
<feature type="repeat" description="WD" evidence="3">
    <location>
        <begin position="646"/>
        <end position="685"/>
    </location>
</feature>
<dbReference type="AlphaFoldDB" id="A0A1R2D1D9"/>
<dbReference type="InterPro" id="IPR001680">
    <property type="entry name" value="WD40_rpt"/>
</dbReference>
<dbReference type="Gene3D" id="2.130.10.10">
    <property type="entry name" value="YVTN repeat-like/Quinoprotein amine dehydrogenase"/>
    <property type="match status" value="5"/>
</dbReference>
<comment type="caution">
    <text evidence="4">The sequence shown here is derived from an EMBL/GenBank/DDBJ whole genome shotgun (WGS) entry which is preliminary data.</text>
</comment>
<evidence type="ECO:0000313" key="5">
    <source>
        <dbReference type="Proteomes" id="UP000187209"/>
    </source>
</evidence>
<evidence type="ECO:0000256" key="2">
    <source>
        <dbReference type="ARBA" id="ARBA00022737"/>
    </source>
</evidence>
<protein>
    <submittedName>
        <fullName evidence="4">Uncharacterized protein</fullName>
    </submittedName>
</protein>
<dbReference type="EMBL" id="MPUH01000018">
    <property type="protein sequence ID" value="OMJ95020.1"/>
    <property type="molecule type" value="Genomic_DNA"/>
</dbReference>
<keyword evidence="2" id="KW-0677">Repeat</keyword>
<evidence type="ECO:0000256" key="1">
    <source>
        <dbReference type="ARBA" id="ARBA00022574"/>
    </source>
</evidence>
<dbReference type="Proteomes" id="UP000187209">
    <property type="component" value="Unassembled WGS sequence"/>
</dbReference>
<dbReference type="OrthoDB" id="306859at2759"/>
<keyword evidence="1 3" id="KW-0853">WD repeat</keyword>
<dbReference type="PROSITE" id="PS00678">
    <property type="entry name" value="WD_REPEATS_1"/>
    <property type="match status" value="10"/>
</dbReference>
<feature type="repeat" description="WD" evidence="3">
    <location>
        <begin position="177"/>
        <end position="218"/>
    </location>
</feature>
<dbReference type="PANTHER" id="PTHR19848">
    <property type="entry name" value="WD40 REPEAT PROTEIN"/>
    <property type="match status" value="1"/>
</dbReference>
<dbReference type="InterPro" id="IPR019775">
    <property type="entry name" value="WD40_repeat_CS"/>
</dbReference>
<dbReference type="InterPro" id="IPR015943">
    <property type="entry name" value="WD40/YVTN_repeat-like_dom_sf"/>
</dbReference>
<dbReference type="SUPFAM" id="SSF50978">
    <property type="entry name" value="WD40 repeat-like"/>
    <property type="match status" value="2"/>
</dbReference>
<dbReference type="SUPFAM" id="SSF50969">
    <property type="entry name" value="YVTN repeat-like/Quinoprotein amine dehydrogenase"/>
    <property type="match status" value="1"/>
</dbReference>
<dbReference type="SMART" id="SM00320">
    <property type="entry name" value="WD40"/>
    <property type="match status" value="14"/>
</dbReference>